<keyword evidence="1" id="KW-0472">Membrane</keyword>
<proteinExistence type="predicted"/>
<evidence type="ECO:0000256" key="1">
    <source>
        <dbReference type="SAM" id="Phobius"/>
    </source>
</evidence>
<feature type="transmembrane region" description="Helical" evidence="1">
    <location>
        <begin position="20"/>
        <end position="40"/>
    </location>
</feature>
<accession>A0A5C3M5Q7</accession>
<dbReference type="Proteomes" id="UP000308652">
    <property type="component" value="Unassembled WGS sequence"/>
</dbReference>
<feature type="transmembrane region" description="Helical" evidence="1">
    <location>
        <begin position="144"/>
        <end position="165"/>
    </location>
</feature>
<organism evidence="2 3">
    <name type="scientific">Crucibulum laeve</name>
    <dbReference type="NCBI Taxonomy" id="68775"/>
    <lineage>
        <taxon>Eukaryota</taxon>
        <taxon>Fungi</taxon>
        <taxon>Dikarya</taxon>
        <taxon>Basidiomycota</taxon>
        <taxon>Agaricomycotina</taxon>
        <taxon>Agaricomycetes</taxon>
        <taxon>Agaricomycetidae</taxon>
        <taxon>Agaricales</taxon>
        <taxon>Agaricineae</taxon>
        <taxon>Nidulariaceae</taxon>
        <taxon>Crucibulum</taxon>
    </lineage>
</organism>
<sequence length="292" mass="33576">MLLIQLTQVLITRPERGRAFWNIVSYSTVVFVLATVAIGGKLKFAELAYVENNIDPMNFFLQSGNNMNNMISQISFNSATLIPWVGDVIMLYRVVVVWNYRWWLIVLPTIIYLARVSMSVPLLIAQIHPQNSNWAAHSLTYGTIFYALCFSLNTIFSTLICVRLYMMRPKVEHVLGKLHASFYTSWITMFVESGAFFTVWSMCYVISLARNSWIQEVFLQPYPYMLSLTRILIILRMAQDRAWSEDIVTATITGVLDWQVSSSNSLPLHDVPAASHQHKILPKKYREDTISM</sequence>
<feature type="transmembrane region" description="Helical" evidence="1">
    <location>
        <begin position="74"/>
        <end position="95"/>
    </location>
</feature>
<protein>
    <submittedName>
        <fullName evidence="2">Uncharacterized protein</fullName>
    </submittedName>
</protein>
<feature type="transmembrane region" description="Helical" evidence="1">
    <location>
        <begin position="102"/>
        <end position="124"/>
    </location>
</feature>
<reference evidence="2 3" key="1">
    <citation type="journal article" date="2019" name="Nat. Ecol. Evol.">
        <title>Megaphylogeny resolves global patterns of mushroom evolution.</title>
        <authorList>
            <person name="Varga T."/>
            <person name="Krizsan K."/>
            <person name="Foldi C."/>
            <person name="Dima B."/>
            <person name="Sanchez-Garcia M."/>
            <person name="Sanchez-Ramirez S."/>
            <person name="Szollosi G.J."/>
            <person name="Szarkandi J.G."/>
            <person name="Papp V."/>
            <person name="Albert L."/>
            <person name="Andreopoulos W."/>
            <person name="Angelini C."/>
            <person name="Antonin V."/>
            <person name="Barry K.W."/>
            <person name="Bougher N.L."/>
            <person name="Buchanan P."/>
            <person name="Buyck B."/>
            <person name="Bense V."/>
            <person name="Catcheside P."/>
            <person name="Chovatia M."/>
            <person name="Cooper J."/>
            <person name="Damon W."/>
            <person name="Desjardin D."/>
            <person name="Finy P."/>
            <person name="Geml J."/>
            <person name="Haridas S."/>
            <person name="Hughes K."/>
            <person name="Justo A."/>
            <person name="Karasinski D."/>
            <person name="Kautmanova I."/>
            <person name="Kiss B."/>
            <person name="Kocsube S."/>
            <person name="Kotiranta H."/>
            <person name="LaButti K.M."/>
            <person name="Lechner B.E."/>
            <person name="Liimatainen K."/>
            <person name="Lipzen A."/>
            <person name="Lukacs Z."/>
            <person name="Mihaltcheva S."/>
            <person name="Morgado L.N."/>
            <person name="Niskanen T."/>
            <person name="Noordeloos M.E."/>
            <person name="Ohm R.A."/>
            <person name="Ortiz-Santana B."/>
            <person name="Ovrebo C."/>
            <person name="Racz N."/>
            <person name="Riley R."/>
            <person name="Savchenko A."/>
            <person name="Shiryaev A."/>
            <person name="Soop K."/>
            <person name="Spirin V."/>
            <person name="Szebenyi C."/>
            <person name="Tomsovsky M."/>
            <person name="Tulloss R.E."/>
            <person name="Uehling J."/>
            <person name="Grigoriev I.V."/>
            <person name="Vagvolgyi C."/>
            <person name="Papp T."/>
            <person name="Martin F.M."/>
            <person name="Miettinen O."/>
            <person name="Hibbett D.S."/>
            <person name="Nagy L.G."/>
        </authorList>
    </citation>
    <scope>NUCLEOTIDE SEQUENCE [LARGE SCALE GENOMIC DNA]</scope>
    <source>
        <strain evidence="2 3">CBS 166.37</strain>
    </source>
</reference>
<keyword evidence="3" id="KW-1185">Reference proteome</keyword>
<keyword evidence="1" id="KW-0812">Transmembrane</keyword>
<gene>
    <name evidence="2" type="ORF">BDQ12DRAFT_604405</name>
</gene>
<dbReference type="AlphaFoldDB" id="A0A5C3M5Q7"/>
<feature type="transmembrane region" description="Helical" evidence="1">
    <location>
        <begin position="186"/>
        <end position="209"/>
    </location>
</feature>
<dbReference type="EMBL" id="ML213600">
    <property type="protein sequence ID" value="TFK39178.1"/>
    <property type="molecule type" value="Genomic_DNA"/>
</dbReference>
<keyword evidence="1" id="KW-1133">Transmembrane helix</keyword>
<evidence type="ECO:0000313" key="2">
    <source>
        <dbReference type="EMBL" id="TFK39178.1"/>
    </source>
</evidence>
<name>A0A5C3M5Q7_9AGAR</name>
<evidence type="ECO:0000313" key="3">
    <source>
        <dbReference type="Proteomes" id="UP000308652"/>
    </source>
</evidence>
<dbReference type="OrthoDB" id="3351617at2759"/>